<keyword evidence="2" id="KW-0732">Signal</keyword>
<dbReference type="Pfam" id="PF01738">
    <property type="entry name" value="DLH"/>
    <property type="match status" value="1"/>
</dbReference>
<keyword evidence="5" id="KW-1185">Reference proteome</keyword>
<accession>A0AAE4B885</accession>
<dbReference type="EMBL" id="JANHAX010000009">
    <property type="protein sequence ID" value="MDQ2092331.1"/>
    <property type="molecule type" value="Genomic_DNA"/>
</dbReference>
<dbReference type="InterPro" id="IPR050261">
    <property type="entry name" value="FrsA_esterase"/>
</dbReference>
<evidence type="ECO:0000256" key="1">
    <source>
        <dbReference type="ARBA" id="ARBA00022801"/>
    </source>
</evidence>
<gene>
    <name evidence="4" type="ORF">NO357_20695</name>
</gene>
<dbReference type="AlphaFoldDB" id="A0AAE4B885"/>
<proteinExistence type="predicted"/>
<organism evidence="4 5">
    <name type="scientific">Marimonas arenosa</name>
    <dbReference type="NCBI Taxonomy" id="1795305"/>
    <lineage>
        <taxon>Bacteria</taxon>
        <taxon>Pseudomonadati</taxon>
        <taxon>Pseudomonadota</taxon>
        <taxon>Alphaproteobacteria</taxon>
        <taxon>Rhodobacterales</taxon>
        <taxon>Paracoccaceae</taxon>
        <taxon>Marimonas</taxon>
    </lineage>
</organism>
<name>A0AAE4B885_9RHOB</name>
<comment type="caution">
    <text evidence="4">The sequence shown here is derived from an EMBL/GenBank/DDBJ whole genome shotgun (WGS) entry which is preliminary data.</text>
</comment>
<reference evidence="4" key="1">
    <citation type="submission" date="2022-07" db="EMBL/GenBank/DDBJ databases">
        <authorList>
            <person name="Otstavnykh N."/>
            <person name="Isaeva M."/>
            <person name="Bystritskaya E."/>
        </authorList>
    </citation>
    <scope>NUCLEOTIDE SEQUENCE</scope>
    <source>
        <strain evidence="4">KCTC 52189</strain>
    </source>
</reference>
<dbReference type="PANTHER" id="PTHR22946">
    <property type="entry name" value="DIENELACTONE HYDROLASE DOMAIN-CONTAINING PROTEIN-RELATED"/>
    <property type="match status" value="1"/>
</dbReference>
<feature type="signal peptide" evidence="2">
    <location>
        <begin position="1"/>
        <end position="30"/>
    </location>
</feature>
<dbReference type="Gene3D" id="3.40.50.1820">
    <property type="entry name" value="alpha/beta hydrolase"/>
    <property type="match status" value="1"/>
</dbReference>
<evidence type="ECO:0000313" key="5">
    <source>
        <dbReference type="Proteomes" id="UP001226762"/>
    </source>
</evidence>
<dbReference type="InterPro" id="IPR029058">
    <property type="entry name" value="AB_hydrolase_fold"/>
</dbReference>
<evidence type="ECO:0000313" key="4">
    <source>
        <dbReference type="EMBL" id="MDQ2092331.1"/>
    </source>
</evidence>
<evidence type="ECO:0000259" key="3">
    <source>
        <dbReference type="Pfam" id="PF01738"/>
    </source>
</evidence>
<dbReference type="Proteomes" id="UP001226762">
    <property type="component" value="Unassembled WGS sequence"/>
</dbReference>
<feature type="chain" id="PRO_5042101699" evidence="2">
    <location>
        <begin position="31"/>
        <end position="317"/>
    </location>
</feature>
<dbReference type="SUPFAM" id="SSF53474">
    <property type="entry name" value="alpha/beta-Hydrolases"/>
    <property type="match status" value="1"/>
</dbReference>
<dbReference type="PANTHER" id="PTHR22946:SF9">
    <property type="entry name" value="POLYKETIDE TRANSFERASE AF380"/>
    <property type="match status" value="1"/>
</dbReference>
<evidence type="ECO:0000256" key="2">
    <source>
        <dbReference type="SAM" id="SignalP"/>
    </source>
</evidence>
<dbReference type="InterPro" id="IPR002925">
    <property type="entry name" value="Dienelactn_hydro"/>
</dbReference>
<dbReference type="RefSeq" id="WP_306737642.1">
    <property type="nucleotide sequence ID" value="NZ_JANHAX010000009.1"/>
</dbReference>
<protein>
    <submittedName>
        <fullName evidence="4">Dienelactone hydrolase family protein</fullName>
    </submittedName>
</protein>
<feature type="domain" description="Dienelactone hydrolase" evidence="3">
    <location>
        <begin position="96"/>
        <end position="315"/>
    </location>
</feature>
<sequence length="317" mass="36016">MIRILSTRTIRHVAWAALMVLTAGAPPVAAQDETAPAADTVTGRTFDAPVNSRPIAEKFWWSDDWYDRGVIEVPDNFAVTETRVSYTNPADGTEVPAILYRPEGDGPFPGVLFQHGRRGLDVYVQRLARRMAARGFLVLAPDVYEARFIEVFPLEHDPATEGDVDAGVDFLLSHPDLKGDRICLYSHTRGGYYTLRVAVEFARQNTDVACYVSFYPHWQDPNAVEPLQVYRYHSDLDRLEIPTMVFIGEYEQYQRRRSIETAVRFMKEAGRDVRLIVYPGVGRGFDFRPPNVRTFADDLATRDATLRTAAFLKRHLE</sequence>
<reference evidence="4" key="2">
    <citation type="submission" date="2023-02" db="EMBL/GenBank/DDBJ databases">
        <title>'Rhodoalgimonas zhirmunskyi' gen. nov., isolated from a red alga.</title>
        <authorList>
            <person name="Nedashkovskaya O.I."/>
            <person name="Otstavnykh N.Y."/>
            <person name="Bystritskaya E.P."/>
            <person name="Balabanova L.A."/>
            <person name="Isaeva M.P."/>
        </authorList>
    </citation>
    <scope>NUCLEOTIDE SEQUENCE</scope>
    <source>
        <strain evidence="4">KCTC 52189</strain>
    </source>
</reference>
<dbReference type="GO" id="GO:0052689">
    <property type="term" value="F:carboxylic ester hydrolase activity"/>
    <property type="evidence" value="ECO:0007669"/>
    <property type="project" value="UniProtKB-ARBA"/>
</dbReference>
<keyword evidence="1 4" id="KW-0378">Hydrolase</keyword>